<evidence type="ECO:0000259" key="2">
    <source>
        <dbReference type="Pfam" id="PF00561"/>
    </source>
</evidence>
<protein>
    <submittedName>
        <fullName evidence="3">Alpha/beta hydrolase</fullName>
    </submittedName>
</protein>
<dbReference type="Gene3D" id="3.40.50.1820">
    <property type="entry name" value="alpha/beta hydrolase"/>
    <property type="match status" value="1"/>
</dbReference>
<evidence type="ECO:0000313" key="4">
    <source>
        <dbReference type="Proteomes" id="UP000608071"/>
    </source>
</evidence>
<dbReference type="InterPro" id="IPR029058">
    <property type="entry name" value="AB_hydrolase_fold"/>
</dbReference>
<evidence type="ECO:0000256" key="1">
    <source>
        <dbReference type="ARBA" id="ARBA00022801"/>
    </source>
</evidence>
<keyword evidence="1 3" id="KW-0378">Hydrolase</keyword>
<dbReference type="PRINTS" id="PR00412">
    <property type="entry name" value="EPOXHYDRLASE"/>
</dbReference>
<comment type="caution">
    <text evidence="3">The sequence shown here is derived from an EMBL/GenBank/DDBJ whole genome shotgun (WGS) entry which is preliminary data.</text>
</comment>
<accession>A0ABR8T4V0</accession>
<feature type="domain" description="AB hydrolase-1" evidence="2">
    <location>
        <begin position="26"/>
        <end position="131"/>
    </location>
</feature>
<sequence>MMIEVENGVQLYVEDLRPVDGGNGQTIFFVAGWPVSHRIFDYQMQMLPYLGYRCITLDLRGFGKSDKPWHGYYYDRFAEDISFVMDVLNLENVVLVGFSMGGAICTRLITKYDTGARVEKLVLAGATTPFIVKKENQSAFGLPLVQIDHLLQQMQIDLPQAISDFGGTFYYQYISPEYKNWFQHMCLEGASHAILQSGIALRNEDVSSDLTQIQIPTGIFHGAHDQIAQFQGAVATQQAIPGSLLYRFEESGHGLLYEEKNRFQATLLDFIKNT</sequence>
<keyword evidence="4" id="KW-1185">Reference proteome</keyword>
<gene>
    <name evidence="3" type="ORF">H9647_22050</name>
</gene>
<dbReference type="PRINTS" id="PR00111">
    <property type="entry name" value="ABHYDROLASE"/>
</dbReference>
<dbReference type="Proteomes" id="UP000608071">
    <property type="component" value="Unassembled WGS sequence"/>
</dbReference>
<name>A0ABR8T4V0_9BACL</name>
<dbReference type="InterPro" id="IPR000639">
    <property type="entry name" value="Epox_hydrolase-like"/>
</dbReference>
<dbReference type="GO" id="GO:0016787">
    <property type="term" value="F:hydrolase activity"/>
    <property type="evidence" value="ECO:0007669"/>
    <property type="project" value="UniProtKB-KW"/>
</dbReference>
<dbReference type="PANTHER" id="PTHR43798">
    <property type="entry name" value="MONOACYLGLYCEROL LIPASE"/>
    <property type="match status" value="1"/>
</dbReference>
<dbReference type="Pfam" id="PF00561">
    <property type="entry name" value="Abhydrolase_1"/>
    <property type="match status" value="1"/>
</dbReference>
<proteinExistence type="predicted"/>
<reference evidence="3 4" key="1">
    <citation type="submission" date="2020-08" db="EMBL/GenBank/DDBJ databases">
        <title>A Genomic Blueprint of the Chicken Gut Microbiome.</title>
        <authorList>
            <person name="Gilroy R."/>
            <person name="Ravi A."/>
            <person name="Getino M."/>
            <person name="Pursley I."/>
            <person name="Horton D.L."/>
            <person name="Alikhan N.-F."/>
            <person name="Baker D."/>
            <person name="Gharbi K."/>
            <person name="Hall N."/>
            <person name="Watson M."/>
            <person name="Adriaenssens E.M."/>
            <person name="Foster-Nyarko E."/>
            <person name="Jarju S."/>
            <person name="Secka A."/>
            <person name="Antonio M."/>
            <person name="Oren A."/>
            <person name="Chaudhuri R."/>
            <person name="La Ragione R.M."/>
            <person name="Hildebrand F."/>
            <person name="Pallen M.J."/>
        </authorList>
    </citation>
    <scope>NUCLEOTIDE SEQUENCE [LARGE SCALE GENOMIC DNA]</scope>
    <source>
        <strain evidence="3 4">Sa2BVA9</strain>
    </source>
</reference>
<dbReference type="RefSeq" id="WP_191804138.1">
    <property type="nucleotide sequence ID" value="NZ_JACSQL010000015.1"/>
</dbReference>
<dbReference type="SUPFAM" id="SSF53474">
    <property type="entry name" value="alpha/beta-Hydrolases"/>
    <property type="match status" value="1"/>
</dbReference>
<organism evidence="3 4">
    <name type="scientific">Paenibacillus gallinarum</name>
    <dbReference type="NCBI Taxonomy" id="2762232"/>
    <lineage>
        <taxon>Bacteria</taxon>
        <taxon>Bacillati</taxon>
        <taxon>Bacillota</taxon>
        <taxon>Bacilli</taxon>
        <taxon>Bacillales</taxon>
        <taxon>Paenibacillaceae</taxon>
        <taxon>Paenibacillus</taxon>
    </lineage>
</organism>
<dbReference type="EMBL" id="JACSQL010000015">
    <property type="protein sequence ID" value="MBD7970752.1"/>
    <property type="molecule type" value="Genomic_DNA"/>
</dbReference>
<dbReference type="InterPro" id="IPR050266">
    <property type="entry name" value="AB_hydrolase_sf"/>
</dbReference>
<evidence type="ECO:0000313" key="3">
    <source>
        <dbReference type="EMBL" id="MBD7970752.1"/>
    </source>
</evidence>
<dbReference type="InterPro" id="IPR000073">
    <property type="entry name" value="AB_hydrolase_1"/>
</dbReference>
<dbReference type="PANTHER" id="PTHR43798:SF31">
    <property type="entry name" value="AB HYDROLASE SUPERFAMILY PROTEIN YCLE"/>
    <property type="match status" value="1"/>
</dbReference>